<organism evidence="2 3">
    <name type="scientific">Pseudodesulfovibrio sediminis</name>
    <dbReference type="NCBI Taxonomy" id="2810563"/>
    <lineage>
        <taxon>Bacteria</taxon>
        <taxon>Pseudomonadati</taxon>
        <taxon>Thermodesulfobacteriota</taxon>
        <taxon>Desulfovibrionia</taxon>
        <taxon>Desulfovibrionales</taxon>
        <taxon>Desulfovibrionaceae</taxon>
    </lineage>
</organism>
<dbReference type="Gene3D" id="1.25.60.10">
    <property type="entry name" value="MgtE N-terminal domain-like"/>
    <property type="match status" value="1"/>
</dbReference>
<reference evidence="2" key="1">
    <citation type="journal article" date="2022" name="Arch. Microbiol.">
        <title>Pseudodesulfovibrio sediminis sp. nov., a mesophilic and neutrophilic sulfate-reducing bacterium isolated from sediment of a brackish lake.</title>
        <authorList>
            <person name="Takahashi A."/>
            <person name="Kojima H."/>
            <person name="Watanabe M."/>
            <person name="Fukui M."/>
        </authorList>
    </citation>
    <scope>NUCLEOTIDE SEQUENCE</scope>
    <source>
        <strain evidence="2">SF6</strain>
    </source>
</reference>
<evidence type="ECO:0000256" key="1">
    <source>
        <dbReference type="SAM" id="Coils"/>
    </source>
</evidence>
<protein>
    <recommendedName>
        <fullName evidence="4">Magnesium transporter MgtE intracellular domain-containing protein</fullName>
    </recommendedName>
</protein>
<dbReference type="InterPro" id="IPR038076">
    <property type="entry name" value="MgtE_N_sf"/>
</dbReference>
<dbReference type="SUPFAM" id="SSF158791">
    <property type="entry name" value="MgtE N-terminal domain-like"/>
    <property type="match status" value="1"/>
</dbReference>
<evidence type="ECO:0008006" key="4">
    <source>
        <dbReference type="Google" id="ProtNLM"/>
    </source>
</evidence>
<evidence type="ECO:0000313" key="3">
    <source>
        <dbReference type="Proteomes" id="UP001053296"/>
    </source>
</evidence>
<dbReference type="EMBL" id="AP024485">
    <property type="protein sequence ID" value="BCS88628.1"/>
    <property type="molecule type" value="Genomic_DNA"/>
</dbReference>
<feature type="coiled-coil region" evidence="1">
    <location>
        <begin position="116"/>
        <end position="164"/>
    </location>
</feature>
<proteinExistence type="predicted"/>
<evidence type="ECO:0000313" key="2">
    <source>
        <dbReference type="EMBL" id="BCS88628.1"/>
    </source>
</evidence>
<name>A0ABM7P4T6_9BACT</name>
<sequence length="235" mass="25923">MKKKAPAKRKKTTKWQRFGTNLKISRILVSLVFLALLKLTVFGMLSVDSLTLKMANAVLPDGFPSTAVAADDAEPTTPIADKADSEANRAAEAEAEADKATPPRTEQDLPDEWKALKRKEEELAIKERNLKEMEAAINAESVKVQKLHGEIKQMLDEAKQIKDKRVKQLVDMLSNTKAKKAAEILQSMDEDLAVKVLSGMRGRQAGELLSFVEAKKAAKLSEALTKLQIPFNNGN</sequence>
<dbReference type="RefSeq" id="WP_229590622.1">
    <property type="nucleotide sequence ID" value="NZ_AP024485.1"/>
</dbReference>
<dbReference type="Proteomes" id="UP001053296">
    <property type="component" value="Chromosome"/>
</dbReference>
<accession>A0ABM7P4T6</accession>
<keyword evidence="1" id="KW-0175">Coiled coil</keyword>
<keyword evidence="3" id="KW-1185">Reference proteome</keyword>
<gene>
    <name evidence="2" type="ORF">PSDVSF_18700</name>
</gene>